<dbReference type="OrthoDB" id="883890at2"/>
<reference evidence="1 2" key="1">
    <citation type="submission" date="2016-12" db="EMBL/GenBank/DDBJ databases">
        <title>Isolation and genomic insights into novel planktonic Zetaproteobacteria from stratified waters of the Chesapeake Bay.</title>
        <authorList>
            <person name="McAllister S.M."/>
            <person name="Kato S."/>
            <person name="Chan C.S."/>
            <person name="Chiu B.K."/>
            <person name="Field E.K."/>
        </authorList>
    </citation>
    <scope>NUCLEOTIDE SEQUENCE [LARGE SCALE GENOMIC DNA]</scope>
    <source>
        <strain evidence="1 2">CP-5</strain>
    </source>
</reference>
<evidence type="ECO:0008006" key="3">
    <source>
        <dbReference type="Google" id="ProtNLM"/>
    </source>
</evidence>
<dbReference type="RefSeq" id="WP_100277572.1">
    <property type="nucleotide sequence ID" value="NZ_CP018799.1"/>
</dbReference>
<keyword evidence="2" id="KW-1185">Reference proteome</keyword>
<evidence type="ECO:0000313" key="2">
    <source>
        <dbReference type="Proteomes" id="UP000231701"/>
    </source>
</evidence>
<evidence type="ECO:0000313" key="1">
    <source>
        <dbReference type="EMBL" id="ATX79708.1"/>
    </source>
</evidence>
<accession>A0A2K8KXP6</accession>
<dbReference type="Proteomes" id="UP000231701">
    <property type="component" value="Chromosome"/>
</dbReference>
<gene>
    <name evidence="1" type="ORF">Ga0123461_1290</name>
</gene>
<organism evidence="1 2">
    <name type="scientific">Mariprofundus aestuarium</name>
    <dbReference type="NCBI Taxonomy" id="1921086"/>
    <lineage>
        <taxon>Bacteria</taxon>
        <taxon>Pseudomonadati</taxon>
        <taxon>Pseudomonadota</taxon>
        <taxon>Candidatius Mariprofundia</taxon>
        <taxon>Mariprofundales</taxon>
        <taxon>Mariprofundaceae</taxon>
        <taxon>Mariprofundus</taxon>
    </lineage>
</organism>
<dbReference type="EMBL" id="CP018799">
    <property type="protein sequence ID" value="ATX79708.1"/>
    <property type="molecule type" value="Genomic_DNA"/>
</dbReference>
<dbReference type="KEGG" id="maes:Ga0123461_1290"/>
<name>A0A2K8KXP6_MARES</name>
<protein>
    <recommendedName>
        <fullName evidence="3">NLI interacting factor-like phosphatase</fullName>
    </recommendedName>
</protein>
<dbReference type="AlphaFoldDB" id="A0A2K8KXP6"/>
<proteinExistence type="predicted"/>
<sequence length="144" mass="16626">MKLFLDIDGVLIGKHNSRPVVARGVTPFLEFVTANFDCYWLTTHCQGNVETVIRYLTPFFSADQLDLIGKIKPTSFKTLKTEALPNEKDFIWIEDQLLWCERKFIEDTGLTDNWYFVNTDKDEDGLINLLSVLKNVRKPRAAKP</sequence>